<keyword evidence="2" id="KW-1185">Reference proteome</keyword>
<dbReference type="Gene3D" id="6.20.20.10">
    <property type="match status" value="1"/>
</dbReference>
<dbReference type="InterPro" id="IPR036410">
    <property type="entry name" value="HSP_DnaJ_Cys-rich_dom_sf"/>
</dbReference>
<reference evidence="1 2" key="1">
    <citation type="submission" date="2019-02" db="EMBL/GenBank/DDBJ databases">
        <title>Isolation and identification of novel species under the genus Muribaculum.</title>
        <authorList>
            <person name="Miyake S."/>
            <person name="Ding Y."/>
            <person name="Low A."/>
            <person name="Soh M."/>
            <person name="Seedorf H."/>
        </authorList>
    </citation>
    <scope>NUCLEOTIDE SEQUENCE [LARGE SCALE GENOMIC DNA]</scope>
    <source>
        <strain evidence="1 2">TLL-A4</strain>
    </source>
</reference>
<gene>
    <name evidence="1" type="ORF">E7746_06800</name>
</gene>
<evidence type="ECO:0008006" key="3">
    <source>
        <dbReference type="Google" id="ProtNLM"/>
    </source>
</evidence>
<evidence type="ECO:0000313" key="1">
    <source>
        <dbReference type="EMBL" id="QCD35620.1"/>
    </source>
</evidence>
<dbReference type="Proteomes" id="UP000297031">
    <property type="component" value="Chromosome"/>
</dbReference>
<organism evidence="1 2">
    <name type="scientific">Muribaculum gordoncarteri</name>
    <dbReference type="NCBI Taxonomy" id="2530390"/>
    <lineage>
        <taxon>Bacteria</taxon>
        <taxon>Pseudomonadati</taxon>
        <taxon>Bacteroidota</taxon>
        <taxon>Bacteroidia</taxon>
        <taxon>Bacteroidales</taxon>
        <taxon>Muribaculaceae</taxon>
        <taxon>Muribaculum</taxon>
    </lineage>
</organism>
<dbReference type="RefSeq" id="WP_136410271.1">
    <property type="nucleotide sequence ID" value="NZ_CP039393.1"/>
</dbReference>
<accession>A0A4P7VI91</accession>
<evidence type="ECO:0000313" key="2">
    <source>
        <dbReference type="Proteomes" id="UP000297031"/>
    </source>
</evidence>
<protein>
    <recommendedName>
        <fullName evidence="3">Chaperone protein DnaJ</fullName>
    </recommendedName>
</protein>
<name>A0A4P7VI91_9BACT</name>
<dbReference type="OrthoDB" id="1036884at2"/>
<sequence>MSIKKQIVELEPSGRIHNEAFVSAPMTCRYCNGRGGFPIDTVEGPSMEECPDCKGTGEVIAVVTVEWKPNKR</sequence>
<dbReference type="KEGG" id="mgod:E7746_06800"/>
<dbReference type="AlphaFoldDB" id="A0A4P7VI91"/>
<dbReference type="SUPFAM" id="SSF57938">
    <property type="entry name" value="DnaJ/Hsp40 cysteine-rich domain"/>
    <property type="match status" value="1"/>
</dbReference>
<proteinExistence type="predicted"/>
<dbReference type="EMBL" id="CP039393">
    <property type="protein sequence ID" value="QCD35620.1"/>
    <property type="molecule type" value="Genomic_DNA"/>
</dbReference>